<dbReference type="InterPro" id="IPR036894">
    <property type="entry name" value="YbaB-like_sf"/>
</dbReference>
<name>A0A835YMC5_9STRA</name>
<dbReference type="NCBIfam" id="TIGR00103">
    <property type="entry name" value="DNA_YbaB_EbfC"/>
    <property type="match status" value="1"/>
</dbReference>
<evidence type="ECO:0000313" key="4">
    <source>
        <dbReference type="Proteomes" id="UP000664859"/>
    </source>
</evidence>
<sequence>MFARCCLVLLCLVASASAFVPSAFLGGAQLSAARTAQSQVPCMLFGGGGNKAGDEKGGGGGGLNMGSMMESLKKANEIGRKSKEMQDELEKMRLEGKSSNGKAKVTMTGQQIPVGCEIDESLLSEGKEAVQTAVLEAMTEAHKESLMVMGKKMAELYQGMGLPVGNPGQQ</sequence>
<dbReference type="PANTHER" id="PTHR33449">
    <property type="entry name" value="NUCLEOID-ASSOCIATED PROTEIN YBAB"/>
    <property type="match status" value="1"/>
</dbReference>
<dbReference type="GO" id="GO:0003677">
    <property type="term" value="F:DNA binding"/>
    <property type="evidence" value="ECO:0007669"/>
    <property type="project" value="UniProtKB-KW"/>
</dbReference>
<dbReference type="EMBL" id="JAFCMP010000536">
    <property type="protein sequence ID" value="KAG5176452.1"/>
    <property type="molecule type" value="Genomic_DNA"/>
</dbReference>
<dbReference type="HAMAP" id="MF_00274">
    <property type="entry name" value="DNA_YbaB_EbfC"/>
    <property type="match status" value="1"/>
</dbReference>
<dbReference type="Gene3D" id="3.30.1310.10">
    <property type="entry name" value="Nucleoid-associated protein YbaB-like domain"/>
    <property type="match status" value="1"/>
</dbReference>
<proteinExistence type="inferred from homology"/>
<dbReference type="OrthoDB" id="202826at2759"/>
<organism evidence="3 4">
    <name type="scientific">Tribonema minus</name>
    <dbReference type="NCBI Taxonomy" id="303371"/>
    <lineage>
        <taxon>Eukaryota</taxon>
        <taxon>Sar</taxon>
        <taxon>Stramenopiles</taxon>
        <taxon>Ochrophyta</taxon>
        <taxon>PX clade</taxon>
        <taxon>Xanthophyceae</taxon>
        <taxon>Tribonematales</taxon>
        <taxon>Tribonemataceae</taxon>
        <taxon>Tribonema</taxon>
    </lineage>
</organism>
<dbReference type="AlphaFoldDB" id="A0A835YMC5"/>
<dbReference type="SUPFAM" id="SSF82607">
    <property type="entry name" value="YbaB-like"/>
    <property type="match status" value="1"/>
</dbReference>
<reference evidence="3" key="1">
    <citation type="submission" date="2021-02" db="EMBL/GenBank/DDBJ databases">
        <title>First Annotated Genome of the Yellow-green Alga Tribonema minus.</title>
        <authorList>
            <person name="Mahan K.M."/>
        </authorList>
    </citation>
    <scope>NUCLEOTIDE SEQUENCE</scope>
    <source>
        <strain evidence="3">UTEX B ZZ1240</strain>
    </source>
</reference>
<dbReference type="GO" id="GO:0005829">
    <property type="term" value="C:cytosol"/>
    <property type="evidence" value="ECO:0007669"/>
    <property type="project" value="TreeGrafter"/>
</dbReference>
<accession>A0A835YMC5</accession>
<feature type="chain" id="PRO_5032569503" evidence="2">
    <location>
        <begin position="19"/>
        <end position="170"/>
    </location>
</feature>
<evidence type="ECO:0000256" key="1">
    <source>
        <dbReference type="ARBA" id="ARBA00023125"/>
    </source>
</evidence>
<evidence type="ECO:0000256" key="2">
    <source>
        <dbReference type="SAM" id="SignalP"/>
    </source>
</evidence>
<evidence type="ECO:0000313" key="3">
    <source>
        <dbReference type="EMBL" id="KAG5176452.1"/>
    </source>
</evidence>
<gene>
    <name evidence="3" type="ORF">JKP88DRAFT_196581</name>
</gene>
<keyword evidence="2" id="KW-0732">Signal</keyword>
<keyword evidence="4" id="KW-1185">Reference proteome</keyword>
<protein>
    <submittedName>
        <fullName evidence="3">Nucleoid-associated protein YbaB family</fullName>
    </submittedName>
</protein>
<comment type="caution">
    <text evidence="3">The sequence shown here is derived from an EMBL/GenBank/DDBJ whole genome shotgun (WGS) entry which is preliminary data.</text>
</comment>
<dbReference type="PANTHER" id="PTHR33449:SF1">
    <property type="entry name" value="NUCLEOID-ASSOCIATED PROTEIN YBAB"/>
    <property type="match status" value="1"/>
</dbReference>
<dbReference type="InterPro" id="IPR004401">
    <property type="entry name" value="YbaB/EbfC"/>
</dbReference>
<dbReference type="Proteomes" id="UP000664859">
    <property type="component" value="Unassembled WGS sequence"/>
</dbReference>
<dbReference type="Pfam" id="PF02575">
    <property type="entry name" value="YbaB_DNA_bd"/>
    <property type="match status" value="1"/>
</dbReference>
<feature type="signal peptide" evidence="2">
    <location>
        <begin position="1"/>
        <end position="18"/>
    </location>
</feature>
<keyword evidence="1" id="KW-0238">DNA-binding</keyword>